<dbReference type="GO" id="GO:0005886">
    <property type="term" value="C:plasma membrane"/>
    <property type="evidence" value="ECO:0007669"/>
    <property type="project" value="UniProtKB-SubCell"/>
</dbReference>
<feature type="transmembrane region" description="Helical" evidence="6">
    <location>
        <begin position="6"/>
        <end position="27"/>
    </location>
</feature>
<proteinExistence type="predicted"/>
<dbReference type="Proteomes" id="UP000037146">
    <property type="component" value="Unassembled WGS sequence"/>
</dbReference>
<evidence type="ECO:0000256" key="6">
    <source>
        <dbReference type="SAM" id="Phobius"/>
    </source>
</evidence>
<comment type="caution">
    <text evidence="8">The sequence shown here is derived from an EMBL/GenBank/DDBJ whole genome shotgun (WGS) entry which is preliminary data.</text>
</comment>
<name>A0A0K9GQI1_9BACI</name>
<accession>A0A0K9GQI1</accession>
<sequence length="65" mass="7665">MVEYIQLLLPVIIFELILKGVALRDLLKRERRMVKGENKLVWVLVIIIFSTIGPIFYFIFGKKTK</sequence>
<evidence type="ECO:0000256" key="4">
    <source>
        <dbReference type="ARBA" id="ARBA00022989"/>
    </source>
</evidence>
<keyword evidence="4 6" id="KW-1133">Transmembrane helix</keyword>
<feature type="transmembrane region" description="Helical" evidence="6">
    <location>
        <begin position="39"/>
        <end position="60"/>
    </location>
</feature>
<evidence type="ECO:0000313" key="9">
    <source>
        <dbReference type="Proteomes" id="UP000037146"/>
    </source>
</evidence>
<dbReference type="EMBL" id="LFZW01000001">
    <property type="protein sequence ID" value="KMY48959.1"/>
    <property type="molecule type" value="Genomic_DNA"/>
</dbReference>
<dbReference type="InterPro" id="IPR027379">
    <property type="entry name" value="CLS_N"/>
</dbReference>
<evidence type="ECO:0000256" key="2">
    <source>
        <dbReference type="ARBA" id="ARBA00022475"/>
    </source>
</evidence>
<dbReference type="AlphaFoldDB" id="A0A0K9GQI1"/>
<keyword evidence="9" id="KW-1185">Reference proteome</keyword>
<feature type="domain" description="Cardiolipin synthase N-terminal" evidence="7">
    <location>
        <begin position="21"/>
        <end position="61"/>
    </location>
</feature>
<evidence type="ECO:0000256" key="5">
    <source>
        <dbReference type="ARBA" id="ARBA00023136"/>
    </source>
</evidence>
<dbReference type="PATRIC" id="fig|1679170.3.peg.1093"/>
<dbReference type="STRING" id="1679170.AC625_05125"/>
<gene>
    <name evidence="8" type="ORF">AC625_05125</name>
</gene>
<keyword evidence="5 6" id="KW-0472">Membrane</keyword>
<reference evidence="9" key="1">
    <citation type="submission" date="2015-07" db="EMBL/GenBank/DDBJ databases">
        <title>Genome sequencing project for genomic taxonomy and phylogenomics of Bacillus-like bacteria.</title>
        <authorList>
            <person name="Liu B."/>
            <person name="Wang J."/>
            <person name="Zhu Y."/>
            <person name="Liu G."/>
            <person name="Chen Q."/>
            <person name="Chen Z."/>
            <person name="Lan J."/>
            <person name="Che J."/>
            <person name="Ge C."/>
            <person name="Shi H."/>
            <person name="Pan Z."/>
            <person name="Liu X."/>
        </authorList>
    </citation>
    <scope>NUCLEOTIDE SEQUENCE [LARGE SCALE GENOMIC DNA]</scope>
    <source>
        <strain evidence="9">FJAT-27997</strain>
    </source>
</reference>
<evidence type="ECO:0000259" key="7">
    <source>
        <dbReference type="Pfam" id="PF13396"/>
    </source>
</evidence>
<comment type="subcellular location">
    <subcellularLocation>
        <location evidence="1">Cell membrane</location>
        <topology evidence="1">Multi-pass membrane protein</topology>
    </subcellularLocation>
</comment>
<evidence type="ECO:0000313" key="8">
    <source>
        <dbReference type="EMBL" id="KMY48959.1"/>
    </source>
</evidence>
<protein>
    <recommendedName>
        <fullName evidence="7">Cardiolipin synthase N-terminal domain-containing protein</fullName>
    </recommendedName>
</protein>
<evidence type="ECO:0000256" key="3">
    <source>
        <dbReference type="ARBA" id="ARBA00022692"/>
    </source>
</evidence>
<keyword evidence="3 6" id="KW-0812">Transmembrane</keyword>
<evidence type="ECO:0000256" key="1">
    <source>
        <dbReference type="ARBA" id="ARBA00004651"/>
    </source>
</evidence>
<keyword evidence="2" id="KW-1003">Cell membrane</keyword>
<organism evidence="8 9">
    <name type="scientific">Peribacillus loiseleuriae</name>
    <dbReference type="NCBI Taxonomy" id="1679170"/>
    <lineage>
        <taxon>Bacteria</taxon>
        <taxon>Bacillati</taxon>
        <taxon>Bacillota</taxon>
        <taxon>Bacilli</taxon>
        <taxon>Bacillales</taxon>
        <taxon>Bacillaceae</taxon>
        <taxon>Peribacillus</taxon>
    </lineage>
</organism>
<dbReference type="Pfam" id="PF13396">
    <property type="entry name" value="PLDc_N"/>
    <property type="match status" value="1"/>
</dbReference>